<feature type="chain" id="PRO_5022912896" description="Planctomycete cytochrome C" evidence="1">
    <location>
        <begin position="39"/>
        <end position="834"/>
    </location>
</feature>
<dbReference type="KEGG" id="smam:Mal15_03540"/>
<evidence type="ECO:0000313" key="7">
    <source>
        <dbReference type="EMBL" id="QEF96327.1"/>
    </source>
</evidence>
<reference evidence="7 8" key="1">
    <citation type="submission" date="2019-02" db="EMBL/GenBank/DDBJ databases">
        <title>Planctomycetal bacteria perform biofilm scaping via a novel small molecule.</title>
        <authorList>
            <person name="Jeske O."/>
            <person name="Boedeker C."/>
            <person name="Wiegand S."/>
            <person name="Breitling P."/>
            <person name="Kallscheuer N."/>
            <person name="Jogler M."/>
            <person name="Rohde M."/>
            <person name="Petersen J."/>
            <person name="Medema M.H."/>
            <person name="Surup F."/>
            <person name="Jogler C."/>
        </authorList>
    </citation>
    <scope>NUCLEOTIDE SEQUENCE [LARGE SCALE GENOMIC DNA]</scope>
    <source>
        <strain evidence="7 8">Mal15</strain>
    </source>
</reference>
<dbReference type="AlphaFoldDB" id="A0A5B9MAS1"/>
<organism evidence="7 8">
    <name type="scientific">Stieleria maiorica</name>
    <dbReference type="NCBI Taxonomy" id="2795974"/>
    <lineage>
        <taxon>Bacteria</taxon>
        <taxon>Pseudomonadati</taxon>
        <taxon>Planctomycetota</taxon>
        <taxon>Planctomycetia</taxon>
        <taxon>Pirellulales</taxon>
        <taxon>Pirellulaceae</taxon>
        <taxon>Stieleria</taxon>
    </lineage>
</organism>
<accession>A0A5B9MAS1</accession>
<dbReference type="Pfam" id="PF07626">
    <property type="entry name" value="PSD3"/>
    <property type="match status" value="1"/>
</dbReference>
<keyword evidence="1" id="KW-0732">Signal</keyword>
<keyword evidence="8" id="KW-1185">Reference proteome</keyword>
<evidence type="ECO:0008006" key="9">
    <source>
        <dbReference type="Google" id="ProtNLM"/>
    </source>
</evidence>
<dbReference type="InterPro" id="IPR013039">
    <property type="entry name" value="DUF1588"/>
</dbReference>
<dbReference type="Pfam" id="PF07631">
    <property type="entry name" value="PSD4"/>
    <property type="match status" value="1"/>
</dbReference>
<dbReference type="Pfam" id="PF07637">
    <property type="entry name" value="PSD5"/>
    <property type="match status" value="1"/>
</dbReference>
<protein>
    <recommendedName>
        <fullName evidence="9">Planctomycete cytochrome C</fullName>
    </recommendedName>
</protein>
<feature type="domain" description="DUF1585" evidence="2">
    <location>
        <begin position="758"/>
        <end position="831"/>
    </location>
</feature>
<dbReference type="InterPro" id="IPR011478">
    <property type="entry name" value="DUF1585"/>
</dbReference>
<dbReference type="InterPro" id="IPR013036">
    <property type="entry name" value="DUF1587"/>
</dbReference>
<dbReference type="EMBL" id="CP036264">
    <property type="protein sequence ID" value="QEF96327.1"/>
    <property type="molecule type" value="Genomic_DNA"/>
</dbReference>
<dbReference type="Pfam" id="PF07624">
    <property type="entry name" value="PSD2"/>
    <property type="match status" value="1"/>
</dbReference>
<feature type="domain" description="DUF1587" evidence="3">
    <location>
        <begin position="148"/>
        <end position="212"/>
    </location>
</feature>
<feature type="domain" description="DUF1595" evidence="6">
    <location>
        <begin position="417"/>
        <end position="477"/>
    </location>
</feature>
<proteinExistence type="predicted"/>
<evidence type="ECO:0000259" key="4">
    <source>
        <dbReference type="Pfam" id="PF07627"/>
    </source>
</evidence>
<evidence type="ECO:0000256" key="1">
    <source>
        <dbReference type="SAM" id="SignalP"/>
    </source>
</evidence>
<evidence type="ECO:0000259" key="6">
    <source>
        <dbReference type="Pfam" id="PF07637"/>
    </source>
</evidence>
<evidence type="ECO:0000259" key="3">
    <source>
        <dbReference type="Pfam" id="PF07626"/>
    </source>
</evidence>
<feature type="signal peptide" evidence="1">
    <location>
        <begin position="1"/>
        <end position="38"/>
    </location>
</feature>
<evidence type="ECO:0000259" key="2">
    <source>
        <dbReference type="Pfam" id="PF07624"/>
    </source>
</evidence>
<evidence type="ECO:0000313" key="8">
    <source>
        <dbReference type="Proteomes" id="UP000321353"/>
    </source>
</evidence>
<feature type="domain" description="DUF1588" evidence="4">
    <location>
        <begin position="628"/>
        <end position="724"/>
    </location>
</feature>
<dbReference type="InterPro" id="IPR013042">
    <property type="entry name" value="DUF1592"/>
</dbReference>
<gene>
    <name evidence="7" type="ORF">Mal15_03540</name>
</gene>
<dbReference type="Proteomes" id="UP000321353">
    <property type="component" value="Chromosome"/>
</dbReference>
<feature type="domain" description="DUF1592" evidence="5">
    <location>
        <begin position="482"/>
        <end position="608"/>
    </location>
</feature>
<name>A0A5B9MAS1_9BACT</name>
<sequence precursor="true">MTLPISTTSGWPRAFVRAVLCAAAVWLHLELSATTAFSAEPDADRFEVAIKDHAGFDKPLRTFFSKYCNDCHAGGADEGGFETERLLVDLTDPATFARWEQVYDRVRGGEMPPADADQPHSADVDTFAALLSKPLTDVHAASKSTVLRRLNRRGYQNTLNDVFGTNLDLQSLLPEDARSHEFDTVGEALGLSMVHLQRYMDAAKLVLETAIAKQTAAPEPKTLTAWYKDTREAQQHVGKAWKLLDDGFVVRFAGGGYPTGMLRGSGVNEAGRYRVRVTGYAYQSEEPITFSVGGTSFAAGSDKPIYAFFEARPNQPTTVEFETWIEPRYMLAIEPYGIHDPGRYKRDSIDQYDGPGLAIGEVTVEGPLVDQYPSPGHHLIFDGLDRIEIPPRNPRDRSKPWYVPKFSIEPSDPVAAATTSLRRVAEATLRQPVSDDDLAPYVSLFSQQVDQGESFEDALRTAVTAILCSPRFLYLQEPAGALDDYALASRLSYFLHRTLPDGMLMDAAGAGQLTAAAGLRSQTDRLIRHERFQRFLVDFADSWLDLREMDLTAPDQTLFPEFDPFLRDSMPRETLAFLREMIESNLPVRNLIESDFAMLNSRLAEHYALPPIDGVAIRKVSLPADSIRGGLLSQASLLKVTANGTNTSPVTRGAWVMERIQGVTPSPPPPGIPGVEPDIRGATTLRELLDRHRDSESCRSCHAKIDPPGFALECFNPIGGYRDRYRSLGEGNRVDTEVNGRKVRYRLGPAVDASGEFDGTAFAGFRQFRRALAGEERLLATTFVVKLLTFATGRELGFSDRPEIDRIVTAAAENHYRARDLLHAAVASKIFLSK</sequence>
<dbReference type="InterPro" id="IPR013043">
    <property type="entry name" value="DUF1595"/>
</dbReference>
<dbReference type="Pfam" id="PF07627">
    <property type="entry name" value="PSCyt3"/>
    <property type="match status" value="1"/>
</dbReference>
<evidence type="ECO:0000259" key="5">
    <source>
        <dbReference type="Pfam" id="PF07631"/>
    </source>
</evidence>